<evidence type="ECO:0000259" key="1">
    <source>
        <dbReference type="PROSITE" id="PS51186"/>
    </source>
</evidence>
<feature type="domain" description="N-acetyltransferase" evidence="1">
    <location>
        <begin position="2"/>
        <end position="157"/>
    </location>
</feature>
<comment type="caution">
    <text evidence="2">The sequence shown here is derived from an EMBL/GenBank/DDBJ whole genome shotgun (WGS) entry which is preliminary data.</text>
</comment>
<protein>
    <submittedName>
        <fullName evidence="2">GNAT family N-acetyltransferase</fullName>
    </submittedName>
</protein>
<sequence>MITVKRVRLTQTDNTVFLQAWELYGDAFPEEERRELDLQKQIINHANYHFDIVIVDEVFSGFILWWQFEGLRYIEHLATPIEYRGRGYGKTVVEQLISESHDDIILEVELPDCDSSKRRIDFYERLGFKLNTIDYKQLPMRKNGISPEMFLMTYPDELTAVKLSFFKKSFKRICYAPYFE</sequence>
<proteinExistence type="predicted"/>
<reference evidence="3 4" key="1">
    <citation type="submission" date="2019-11" db="EMBL/GenBank/DDBJ databases">
        <title>Draft genome sequence of Labilibaculum sp. strain SYP isolated from Black Sea.</title>
        <authorList>
            <person name="Yadav S."/>
            <person name="Villanueva L."/>
        </authorList>
    </citation>
    <scope>NUCLEOTIDE SEQUENCE [LARGE SCALE GENOMIC DNA]</scope>
    <source>
        <strain evidence="3 4">44</strain>
    </source>
</reference>
<evidence type="ECO:0000313" key="4">
    <source>
        <dbReference type="Proteomes" id="UP000285951"/>
    </source>
</evidence>
<dbReference type="EMBL" id="QTZN02000075">
    <property type="protein sequence ID" value="MVB09241.1"/>
    <property type="molecule type" value="Genomic_DNA"/>
</dbReference>
<dbReference type="PROSITE" id="PS51186">
    <property type="entry name" value="GNAT"/>
    <property type="match status" value="1"/>
</dbReference>
<dbReference type="Gene3D" id="3.40.630.30">
    <property type="match status" value="1"/>
</dbReference>
<organism evidence="2 5">
    <name type="scientific">Labilibaculum euxinus</name>
    <dbReference type="NCBI Taxonomy" id="2686357"/>
    <lineage>
        <taxon>Bacteria</taxon>
        <taxon>Pseudomonadati</taxon>
        <taxon>Bacteroidota</taxon>
        <taxon>Bacteroidia</taxon>
        <taxon>Marinilabiliales</taxon>
        <taxon>Marinifilaceae</taxon>
        <taxon>Labilibaculum</taxon>
    </lineage>
</organism>
<reference evidence="2 5" key="2">
    <citation type="submission" date="2019-12" db="EMBL/GenBank/DDBJ databases">
        <title>Draft genome sequence of Labilibaculum sp. strain 44 isolated from deep waters of Black Sea.</title>
        <authorList>
            <person name="Yadav S."/>
            <person name="Villanueva L."/>
        </authorList>
    </citation>
    <scope>NUCLEOTIDE SEQUENCE [LARGE SCALE GENOMIC DNA]</scope>
    <source>
        <strain evidence="2 5">44</strain>
    </source>
</reference>
<name>A0A7M4DBK7_9BACT</name>
<keyword evidence="4" id="KW-1185">Reference proteome</keyword>
<dbReference type="CDD" id="cd04301">
    <property type="entry name" value="NAT_SF"/>
    <property type="match status" value="1"/>
</dbReference>
<dbReference type="InterPro" id="IPR000182">
    <property type="entry name" value="GNAT_dom"/>
</dbReference>
<dbReference type="EMBL" id="WOTW01000075">
    <property type="protein sequence ID" value="MUP40036.1"/>
    <property type="molecule type" value="Genomic_DNA"/>
</dbReference>
<accession>A0A7M4DBK7</accession>
<dbReference type="Proteomes" id="UP000462449">
    <property type="component" value="Unassembled WGS sequence"/>
</dbReference>
<dbReference type="SUPFAM" id="SSF55729">
    <property type="entry name" value="Acyl-CoA N-acyltransferases (Nat)"/>
    <property type="match status" value="1"/>
</dbReference>
<evidence type="ECO:0000313" key="5">
    <source>
        <dbReference type="Proteomes" id="UP000462449"/>
    </source>
</evidence>
<evidence type="ECO:0000313" key="3">
    <source>
        <dbReference type="EMBL" id="MVB09241.1"/>
    </source>
</evidence>
<dbReference type="GO" id="GO:0016747">
    <property type="term" value="F:acyltransferase activity, transferring groups other than amino-acyl groups"/>
    <property type="evidence" value="ECO:0007669"/>
    <property type="project" value="InterPro"/>
</dbReference>
<dbReference type="Proteomes" id="UP000285951">
    <property type="component" value="Unassembled WGS sequence"/>
</dbReference>
<dbReference type="Pfam" id="PF00583">
    <property type="entry name" value="Acetyltransf_1"/>
    <property type="match status" value="1"/>
</dbReference>
<dbReference type="InterPro" id="IPR016181">
    <property type="entry name" value="Acyl_CoA_acyltransferase"/>
</dbReference>
<gene>
    <name evidence="3" type="ORF">DWB62_019690</name>
    <name evidence="2" type="ORF">GNY23_19690</name>
</gene>
<evidence type="ECO:0000313" key="2">
    <source>
        <dbReference type="EMBL" id="MUP40036.1"/>
    </source>
</evidence>
<keyword evidence="2" id="KW-0808">Transferase</keyword>
<dbReference type="AlphaFoldDB" id="A0A7M4DBK7"/>